<organism evidence="12 13">
    <name type="scientific">Clytia hemisphaerica</name>
    <dbReference type="NCBI Taxonomy" id="252671"/>
    <lineage>
        <taxon>Eukaryota</taxon>
        <taxon>Metazoa</taxon>
        <taxon>Cnidaria</taxon>
        <taxon>Hydrozoa</taxon>
        <taxon>Hydroidolina</taxon>
        <taxon>Leptothecata</taxon>
        <taxon>Obeliida</taxon>
        <taxon>Clytiidae</taxon>
        <taxon>Clytia</taxon>
    </lineage>
</organism>
<keyword evidence="13" id="KW-1185">Reference proteome</keyword>
<evidence type="ECO:0000259" key="11">
    <source>
        <dbReference type="Pfam" id="PF18307"/>
    </source>
</evidence>
<dbReference type="InterPro" id="IPR040662">
    <property type="entry name" value="Tfb2_C"/>
</dbReference>
<evidence type="ECO:0000256" key="2">
    <source>
        <dbReference type="ARBA" id="ARBA00007132"/>
    </source>
</evidence>
<dbReference type="Pfam" id="PF18307">
    <property type="entry name" value="Tfb2_C"/>
    <property type="match status" value="1"/>
</dbReference>
<keyword evidence="7 10" id="KW-0539">Nucleus</keyword>
<comment type="function">
    <text evidence="10">Component of the general transcription and DNA repair factor IIH (TFIIH) core complex which is involved in general and transcription-coupled nucleotide excision repair (NER) of damaged DNA.</text>
</comment>
<evidence type="ECO:0000256" key="6">
    <source>
        <dbReference type="ARBA" id="ARBA00023204"/>
    </source>
</evidence>
<dbReference type="GO" id="GO:0005675">
    <property type="term" value="C:transcription factor TFIIH holo complex"/>
    <property type="evidence" value="ECO:0007669"/>
    <property type="project" value="TreeGrafter"/>
</dbReference>
<comment type="subunit">
    <text evidence="8">Component of the 7-subunit TFIIH core complex composed of XPB/ERCC3, XPD/ERCC2, GTF2H1, GTF2H2, GTF2H3, GTF2H4 and GTF2H5, which is active in NER. The core complex associates with the 3-subunit CDK-activating kinase (CAK) module composed of CCNH/cyclin H, CDK7 and MNAT1 to form the 10-subunit holoenzyme (holo-TFIIH) active in transcription. Part of TBP-based Pol II pre-initiation complex (PIC), in which Pol II core assembles with general transcription factors and other specific initiation factors including GTF2E1, GTF2E2, GTF2F1, GTF2F2, TCEA1, ERCC2, ERCC3, GTF2H2, GTF2H3, GTF2H4, GTF2H5, GTF2A1, GTF2A2, GTF2B and TBP; this large multi-subunit PIC complex mediates DNA unwinding and targets Pol II core to the transcription start site where the first phosphodiester bond forms.</text>
</comment>
<name>A0A7M5X1W7_9CNID</name>
<protein>
    <recommendedName>
        <fullName evidence="9 10">General transcription factor IIH subunit 4</fullName>
    </recommendedName>
</protein>
<dbReference type="EnsemblMetazoa" id="CLYHEMT016478.1">
    <property type="protein sequence ID" value="CLYHEMP016478.1"/>
    <property type="gene ID" value="CLYHEMG016478"/>
</dbReference>
<evidence type="ECO:0000256" key="5">
    <source>
        <dbReference type="ARBA" id="ARBA00023163"/>
    </source>
</evidence>
<sequence>MMESFGKKKLACKDLYGYLLTLSSEVLNGLYDHPFTCLAVFRGLPEIGKHYVMRTLFTDQAFPEHVILSWCKKEHRNDHKVAVDRLCGLQIWNRVTSPSVHFEMNKFFQQNLRIGVRGGGKIEEEPLKAVEERHARDVTYLDNYAKERWECILQYMTGSQQGMNNVGVSPDVAKVLISSGLLTLNESENNTSITSAGFQFLLLDTSSQVWYFMVQHLNSKDKAVLVQCLSFLFQTGFSVLGKDYPVKNLTAEQFNFLQLLREVGLAHQRKRTSKRYYPTRLAINLGTAVTGSTNTISQGQSYLVVETNYRVYAYTESALQVSLLSLFTDIKSRFPDFTVGTLSRESVQQALACGISASQIIDFLRTRARPQMLSRTPIIPPTITDQIKLWEMERDRLRYTEGVLYNQFLAQSDFEMLRRYADENQHLLWANSQKRLMVVSKEGHDDVKRYWKKNKPS</sequence>
<dbReference type="GO" id="GO:0001671">
    <property type="term" value="F:ATPase activator activity"/>
    <property type="evidence" value="ECO:0007669"/>
    <property type="project" value="InterPro"/>
</dbReference>
<proteinExistence type="inferred from homology"/>
<evidence type="ECO:0000256" key="3">
    <source>
        <dbReference type="ARBA" id="ARBA00022763"/>
    </source>
</evidence>
<keyword evidence="4 10" id="KW-0805">Transcription regulation</keyword>
<dbReference type="InterPro" id="IPR004598">
    <property type="entry name" value="TFIIH_p52/Tfb2"/>
</dbReference>
<feature type="domain" description="Transcription factor Tfb2 C-terminal" evidence="11">
    <location>
        <begin position="385"/>
        <end position="452"/>
    </location>
</feature>
<dbReference type="NCBIfam" id="TIGR00625">
    <property type="entry name" value="tfb2"/>
    <property type="match status" value="1"/>
</dbReference>
<evidence type="ECO:0000256" key="7">
    <source>
        <dbReference type="ARBA" id="ARBA00023242"/>
    </source>
</evidence>
<dbReference type="GO" id="GO:0006366">
    <property type="term" value="P:transcription by RNA polymerase II"/>
    <property type="evidence" value="ECO:0007669"/>
    <property type="project" value="UniProtKB-ARBA"/>
</dbReference>
<accession>A0A7M5X1W7</accession>
<dbReference type="RefSeq" id="XP_066921329.1">
    <property type="nucleotide sequence ID" value="XM_067065228.1"/>
</dbReference>
<evidence type="ECO:0000256" key="10">
    <source>
        <dbReference type="RuleBase" id="RU364024"/>
    </source>
</evidence>
<evidence type="ECO:0000256" key="9">
    <source>
        <dbReference type="ARBA" id="ARBA00070130"/>
    </source>
</evidence>
<evidence type="ECO:0000256" key="1">
    <source>
        <dbReference type="ARBA" id="ARBA00004123"/>
    </source>
</evidence>
<reference evidence="12" key="1">
    <citation type="submission" date="2021-01" db="UniProtKB">
        <authorList>
            <consortium name="EnsemblMetazoa"/>
        </authorList>
    </citation>
    <scope>IDENTIFICATION</scope>
</reference>
<dbReference type="Pfam" id="PF03849">
    <property type="entry name" value="Tfb2"/>
    <property type="match status" value="1"/>
</dbReference>
<dbReference type="PANTHER" id="PTHR13152:SF0">
    <property type="entry name" value="GENERAL TRANSCRIPTION FACTOR IIH SUBUNIT 4"/>
    <property type="match status" value="1"/>
</dbReference>
<keyword evidence="6 10" id="KW-0234">DNA repair</keyword>
<keyword evidence="5 10" id="KW-0804">Transcription</keyword>
<comment type="similarity">
    <text evidence="2 10">Belongs to the TFB2 family.</text>
</comment>
<evidence type="ECO:0000256" key="4">
    <source>
        <dbReference type="ARBA" id="ARBA00023015"/>
    </source>
</evidence>
<evidence type="ECO:0000256" key="8">
    <source>
        <dbReference type="ARBA" id="ARBA00064576"/>
    </source>
</evidence>
<keyword evidence="3 10" id="KW-0227">DNA damage</keyword>
<dbReference type="Proteomes" id="UP000594262">
    <property type="component" value="Unplaced"/>
</dbReference>
<dbReference type="FunFam" id="3.30.70.2610:FF:000001">
    <property type="entry name" value="General transcription factor IIH subunit 4"/>
    <property type="match status" value="1"/>
</dbReference>
<dbReference type="PANTHER" id="PTHR13152">
    <property type="entry name" value="TFIIH, POLYPEPTIDE 4"/>
    <property type="match status" value="1"/>
</dbReference>
<dbReference type="GO" id="GO:0006289">
    <property type="term" value="P:nucleotide-excision repair"/>
    <property type="evidence" value="ECO:0007669"/>
    <property type="project" value="InterPro"/>
</dbReference>
<evidence type="ECO:0000313" key="12">
    <source>
        <dbReference type="EnsemblMetazoa" id="CLYHEMP016478.1"/>
    </source>
</evidence>
<comment type="subcellular location">
    <subcellularLocation>
        <location evidence="1 10">Nucleus</location>
    </subcellularLocation>
</comment>
<dbReference type="Gene3D" id="3.30.70.2610">
    <property type="match status" value="1"/>
</dbReference>
<dbReference type="GeneID" id="136808686"/>
<dbReference type="AlphaFoldDB" id="A0A7M5X1W7"/>
<dbReference type="GO" id="GO:0003690">
    <property type="term" value="F:double-stranded DNA binding"/>
    <property type="evidence" value="ECO:0007669"/>
    <property type="project" value="TreeGrafter"/>
</dbReference>
<evidence type="ECO:0000313" key="13">
    <source>
        <dbReference type="Proteomes" id="UP000594262"/>
    </source>
</evidence>
<dbReference type="OrthoDB" id="364513at2759"/>
<dbReference type="GO" id="GO:0000439">
    <property type="term" value="C:transcription factor TFIIH core complex"/>
    <property type="evidence" value="ECO:0007669"/>
    <property type="project" value="InterPro"/>
</dbReference>